<dbReference type="InterPro" id="IPR000953">
    <property type="entry name" value="Chromo/chromo_shadow_dom"/>
</dbReference>
<feature type="domain" description="Chromo" evidence="2">
    <location>
        <begin position="12"/>
        <end position="60"/>
    </location>
</feature>
<dbReference type="AlphaFoldDB" id="A0A9P4K409"/>
<dbReference type="Proteomes" id="UP000800093">
    <property type="component" value="Unassembled WGS sequence"/>
</dbReference>
<protein>
    <recommendedName>
        <fullName evidence="2">Chromo domain-containing protein</fullName>
    </recommendedName>
</protein>
<evidence type="ECO:0000313" key="3">
    <source>
        <dbReference type="EMBL" id="KAF2261486.1"/>
    </source>
</evidence>
<evidence type="ECO:0000256" key="1">
    <source>
        <dbReference type="ARBA" id="ARBA00011353"/>
    </source>
</evidence>
<evidence type="ECO:0000313" key="4">
    <source>
        <dbReference type="Proteomes" id="UP000800093"/>
    </source>
</evidence>
<dbReference type="GO" id="GO:0006338">
    <property type="term" value="P:chromatin remodeling"/>
    <property type="evidence" value="ECO:0007669"/>
    <property type="project" value="UniProtKB-ARBA"/>
</dbReference>
<name>A0A9P4K409_9PLEO</name>
<evidence type="ECO:0000259" key="2">
    <source>
        <dbReference type="PROSITE" id="PS50013"/>
    </source>
</evidence>
<dbReference type="Gene3D" id="2.40.50.40">
    <property type="match status" value="1"/>
</dbReference>
<dbReference type="PROSITE" id="PS50013">
    <property type="entry name" value="CHROMO_2"/>
    <property type="match status" value="1"/>
</dbReference>
<reference evidence="4" key="1">
    <citation type="journal article" date="2020" name="Stud. Mycol.">
        <title>101 Dothideomycetes genomes: A test case for predicting lifestyles and emergence of pathogens.</title>
        <authorList>
            <person name="Haridas S."/>
            <person name="Albert R."/>
            <person name="Binder M."/>
            <person name="Bloem J."/>
            <person name="LaButti K."/>
            <person name="Salamov A."/>
            <person name="Andreopoulos B."/>
            <person name="Baker S."/>
            <person name="Barry K."/>
            <person name="Bills G."/>
            <person name="Bluhm B."/>
            <person name="Cannon C."/>
            <person name="Castanera R."/>
            <person name="Culley D."/>
            <person name="Daum C."/>
            <person name="Ezra D."/>
            <person name="Gonzalez J."/>
            <person name="Henrissat B."/>
            <person name="Kuo A."/>
            <person name="Liang C."/>
            <person name="Lipzen A."/>
            <person name="Lutzoni F."/>
            <person name="Magnuson J."/>
            <person name="Mondo S."/>
            <person name="Nolan M."/>
            <person name="Ohm R."/>
            <person name="Pangilinan J."/>
            <person name="Park H.-J."/>
            <person name="Ramirez L."/>
            <person name="Alfaro M."/>
            <person name="Sun H."/>
            <person name="Tritt A."/>
            <person name="Yoshinaga Y."/>
            <person name="Zwiers L.-H."/>
            <person name="Turgeon B."/>
            <person name="Goodwin S."/>
            <person name="Spatafora J."/>
            <person name="Crous P."/>
            <person name="Grigoriev I."/>
        </authorList>
    </citation>
    <scope>NUCLEOTIDE SEQUENCE [LARGE SCALE GENOMIC DNA]</scope>
    <source>
        <strain evidence="4">CBS 304.66</strain>
    </source>
</reference>
<gene>
    <name evidence="3" type="ORF">CC78DRAFT_583589</name>
</gene>
<dbReference type="InterPro" id="IPR016197">
    <property type="entry name" value="Chromo-like_dom_sf"/>
</dbReference>
<dbReference type="SUPFAM" id="SSF54160">
    <property type="entry name" value="Chromo domain-like"/>
    <property type="match status" value="1"/>
</dbReference>
<dbReference type="EMBL" id="ML986656">
    <property type="protein sequence ID" value="KAF2261486.1"/>
    <property type="molecule type" value="Genomic_DNA"/>
</dbReference>
<keyword evidence="4" id="KW-1185">Reference proteome</keyword>
<accession>A0A9P4K409</accession>
<sequence length="60" mass="6876">MLSRIKLSKANYIVEAVLDSIEDAEFGCRYLAKWEGYPNPCWELPTTISVTPQAIEFHET</sequence>
<organism evidence="3 4">
    <name type="scientific">Lojkania enalia</name>
    <dbReference type="NCBI Taxonomy" id="147567"/>
    <lineage>
        <taxon>Eukaryota</taxon>
        <taxon>Fungi</taxon>
        <taxon>Dikarya</taxon>
        <taxon>Ascomycota</taxon>
        <taxon>Pezizomycotina</taxon>
        <taxon>Dothideomycetes</taxon>
        <taxon>Pleosporomycetidae</taxon>
        <taxon>Pleosporales</taxon>
        <taxon>Pleosporales incertae sedis</taxon>
        <taxon>Lojkania</taxon>
    </lineage>
</organism>
<comment type="subunit">
    <text evidence="1">Component of the NuA4 histone acetyltransferase complex.</text>
</comment>
<proteinExistence type="predicted"/>
<comment type="caution">
    <text evidence="3">The sequence shown here is derived from an EMBL/GenBank/DDBJ whole genome shotgun (WGS) entry which is preliminary data.</text>
</comment>